<feature type="transmembrane region" description="Helical" evidence="5">
    <location>
        <begin position="258"/>
        <end position="276"/>
    </location>
</feature>
<evidence type="ECO:0000256" key="3">
    <source>
        <dbReference type="ARBA" id="ARBA00022989"/>
    </source>
</evidence>
<evidence type="ECO:0000313" key="7">
    <source>
        <dbReference type="EMBL" id="HHP67685.1"/>
    </source>
</evidence>
<dbReference type="GO" id="GO:0016020">
    <property type="term" value="C:membrane"/>
    <property type="evidence" value="ECO:0007669"/>
    <property type="project" value="UniProtKB-SubCell"/>
</dbReference>
<dbReference type="Pfam" id="PF00892">
    <property type="entry name" value="EamA"/>
    <property type="match status" value="2"/>
</dbReference>
<feature type="transmembrane region" description="Helical" evidence="5">
    <location>
        <begin position="117"/>
        <end position="135"/>
    </location>
</feature>
<keyword evidence="2 5" id="KW-0812">Transmembrane</keyword>
<reference evidence="7" key="1">
    <citation type="journal article" date="2020" name="mSystems">
        <title>Genome- and Community-Level Interaction Insights into Carbon Utilization and Element Cycling Functions of Hydrothermarchaeota in Hydrothermal Sediment.</title>
        <authorList>
            <person name="Zhou Z."/>
            <person name="Liu Y."/>
            <person name="Xu W."/>
            <person name="Pan J."/>
            <person name="Luo Z.H."/>
            <person name="Li M."/>
        </authorList>
    </citation>
    <scope>NUCLEOTIDE SEQUENCE [LARGE SCALE GENOMIC DNA]</scope>
    <source>
        <strain evidence="7">SpSt-110</strain>
    </source>
</reference>
<sequence>MKDRAKGLTALVFTSLIWGSSFIFIKLSVSDIDGIAYTFYRAMLALAVLAPVVLVYKRGLSPSSLKKSFIVGLSYIIGLALQGLGTEFTTPSISAFVTGLNTVFVYIYEFFKGTGSWIRLSTSLVLSTIGLFLLTKPSGELTLGVILVLAGAVAWAVEIILVSVWNRDLSDDTLSFLIGLLLPGLLLAPYIIVADKTIPSASTLLFILYLSLFCTIVASILQVLGQKYVPAYAAATIYLLEPVSAMIFSVAFYGERPVPEQVAGSILILIAIYIASK</sequence>
<evidence type="ECO:0000256" key="5">
    <source>
        <dbReference type="SAM" id="Phobius"/>
    </source>
</evidence>
<dbReference type="SUPFAM" id="SSF103481">
    <property type="entry name" value="Multidrug resistance efflux transporter EmrE"/>
    <property type="match status" value="1"/>
</dbReference>
<evidence type="ECO:0000259" key="6">
    <source>
        <dbReference type="Pfam" id="PF00892"/>
    </source>
</evidence>
<comment type="caution">
    <text evidence="7">The sequence shown here is derived from an EMBL/GenBank/DDBJ whole genome shotgun (WGS) entry which is preliminary data.</text>
</comment>
<feature type="domain" description="EamA" evidence="6">
    <location>
        <begin position="143"/>
        <end position="275"/>
    </location>
</feature>
<feature type="transmembrane region" description="Helical" evidence="5">
    <location>
        <begin position="68"/>
        <end position="85"/>
    </location>
</feature>
<feature type="transmembrane region" description="Helical" evidence="5">
    <location>
        <begin position="141"/>
        <end position="162"/>
    </location>
</feature>
<dbReference type="InterPro" id="IPR037185">
    <property type="entry name" value="EmrE-like"/>
</dbReference>
<gene>
    <name evidence="7" type="ORF">ENM60_02675</name>
</gene>
<name>A0A7J3XYQ0_9CREN</name>
<proteinExistence type="predicted"/>
<feature type="transmembrane region" description="Helical" evidence="5">
    <location>
        <begin position="174"/>
        <end position="192"/>
    </location>
</feature>
<evidence type="ECO:0000256" key="2">
    <source>
        <dbReference type="ARBA" id="ARBA00022692"/>
    </source>
</evidence>
<accession>A0A7J3XYQ0</accession>
<evidence type="ECO:0000256" key="1">
    <source>
        <dbReference type="ARBA" id="ARBA00004141"/>
    </source>
</evidence>
<evidence type="ECO:0000256" key="4">
    <source>
        <dbReference type="ARBA" id="ARBA00023136"/>
    </source>
</evidence>
<feature type="transmembrane region" description="Helical" evidence="5">
    <location>
        <begin position="231"/>
        <end position="252"/>
    </location>
</feature>
<feature type="transmembrane region" description="Helical" evidence="5">
    <location>
        <begin position="91"/>
        <end position="110"/>
    </location>
</feature>
<dbReference type="PANTHER" id="PTHR32322:SF2">
    <property type="entry name" value="EAMA DOMAIN-CONTAINING PROTEIN"/>
    <property type="match status" value="1"/>
</dbReference>
<comment type="subcellular location">
    <subcellularLocation>
        <location evidence="1">Membrane</location>
        <topology evidence="1">Multi-pass membrane protein</topology>
    </subcellularLocation>
</comment>
<keyword evidence="3 5" id="KW-1133">Transmembrane helix</keyword>
<dbReference type="InterPro" id="IPR050638">
    <property type="entry name" value="AA-Vitamin_Transporters"/>
</dbReference>
<dbReference type="PANTHER" id="PTHR32322">
    <property type="entry name" value="INNER MEMBRANE TRANSPORTER"/>
    <property type="match status" value="1"/>
</dbReference>
<feature type="domain" description="EamA" evidence="6">
    <location>
        <begin position="6"/>
        <end position="134"/>
    </location>
</feature>
<feature type="transmembrane region" description="Helical" evidence="5">
    <location>
        <begin position="35"/>
        <end position="56"/>
    </location>
</feature>
<organism evidence="7">
    <name type="scientific">Thermogladius calderae</name>
    <dbReference type="NCBI Taxonomy" id="1200300"/>
    <lineage>
        <taxon>Archaea</taxon>
        <taxon>Thermoproteota</taxon>
        <taxon>Thermoprotei</taxon>
        <taxon>Desulfurococcales</taxon>
        <taxon>Desulfurococcaceae</taxon>
        <taxon>Thermogladius</taxon>
    </lineage>
</organism>
<keyword evidence="4 5" id="KW-0472">Membrane</keyword>
<dbReference type="InterPro" id="IPR000620">
    <property type="entry name" value="EamA_dom"/>
</dbReference>
<protein>
    <submittedName>
        <fullName evidence="7">DMT family transporter</fullName>
    </submittedName>
</protein>
<feature type="transmembrane region" description="Helical" evidence="5">
    <location>
        <begin position="204"/>
        <end position="224"/>
    </location>
</feature>
<dbReference type="AlphaFoldDB" id="A0A7J3XYQ0"/>
<dbReference type="EMBL" id="DRYK01000035">
    <property type="protein sequence ID" value="HHP67685.1"/>
    <property type="molecule type" value="Genomic_DNA"/>
</dbReference>
<feature type="transmembrane region" description="Helical" evidence="5">
    <location>
        <begin position="7"/>
        <end position="29"/>
    </location>
</feature>